<dbReference type="EMBL" id="SSTJ01000010">
    <property type="protein sequence ID" value="THG36880.1"/>
    <property type="molecule type" value="Genomic_DNA"/>
</dbReference>
<dbReference type="RefSeq" id="WP_136434999.1">
    <property type="nucleotide sequence ID" value="NZ_SSTJ01000010.1"/>
</dbReference>
<accession>A0A4S4G0D6</accession>
<evidence type="ECO:0000313" key="1">
    <source>
        <dbReference type="EMBL" id="THG36880.1"/>
    </source>
</evidence>
<organism evidence="1 2">
    <name type="scientific">Adlercreutzia caecimuris</name>
    <dbReference type="NCBI Taxonomy" id="671266"/>
    <lineage>
        <taxon>Bacteria</taxon>
        <taxon>Bacillati</taxon>
        <taxon>Actinomycetota</taxon>
        <taxon>Coriobacteriia</taxon>
        <taxon>Eggerthellales</taxon>
        <taxon>Eggerthellaceae</taxon>
        <taxon>Adlercreutzia</taxon>
    </lineage>
</organism>
<protein>
    <submittedName>
        <fullName evidence="1">Uncharacterized protein</fullName>
    </submittedName>
</protein>
<proteinExistence type="predicted"/>
<reference evidence="1 2" key="1">
    <citation type="submission" date="2019-04" db="EMBL/GenBank/DDBJ databases">
        <title>Microbes associate with the intestines of laboratory mice.</title>
        <authorList>
            <person name="Navarre W."/>
            <person name="Wong E."/>
            <person name="Huang K.C."/>
            <person name="Tropini C."/>
            <person name="Ng K."/>
            <person name="Yu B."/>
        </authorList>
    </citation>
    <scope>NUCLEOTIDE SEQUENCE [LARGE SCALE GENOMIC DNA]</scope>
    <source>
        <strain evidence="1 2">NM80_B27</strain>
    </source>
</reference>
<comment type="caution">
    <text evidence="1">The sequence shown here is derived from an EMBL/GenBank/DDBJ whole genome shotgun (WGS) entry which is preliminary data.</text>
</comment>
<sequence length="70" mass="7672">MAKKNGMSKRKARRIARKCLARCIEKHSELVLKAYVVDEDRGGSSCLASEVARTHFEAAARAAEALAALR</sequence>
<dbReference type="Proteomes" id="UP000308978">
    <property type="component" value="Unassembled WGS sequence"/>
</dbReference>
<name>A0A4S4G0D6_9ACTN</name>
<evidence type="ECO:0000313" key="2">
    <source>
        <dbReference type="Proteomes" id="UP000308978"/>
    </source>
</evidence>
<gene>
    <name evidence="1" type="ORF">E5986_08235</name>
</gene>
<dbReference type="AlphaFoldDB" id="A0A4S4G0D6"/>